<evidence type="ECO:0000256" key="8">
    <source>
        <dbReference type="ARBA" id="ARBA00023077"/>
    </source>
</evidence>
<evidence type="ECO:0000256" key="11">
    <source>
        <dbReference type="PROSITE-ProRule" id="PRU01360"/>
    </source>
</evidence>
<evidence type="ECO:0000256" key="13">
    <source>
        <dbReference type="SAM" id="SignalP"/>
    </source>
</evidence>
<keyword evidence="17" id="KW-1185">Reference proteome</keyword>
<dbReference type="RefSeq" id="WP_342678314.1">
    <property type="nucleotide sequence ID" value="NZ_JBCGCU010000008.1"/>
</dbReference>
<protein>
    <submittedName>
        <fullName evidence="16">TonB-dependent receptor</fullName>
    </submittedName>
</protein>
<evidence type="ECO:0000259" key="14">
    <source>
        <dbReference type="Pfam" id="PF00593"/>
    </source>
</evidence>
<dbReference type="InterPro" id="IPR036942">
    <property type="entry name" value="Beta-barrel_TonB_sf"/>
</dbReference>
<evidence type="ECO:0000313" key="17">
    <source>
        <dbReference type="Proteomes" id="UP001447008"/>
    </source>
</evidence>
<dbReference type="PROSITE" id="PS52016">
    <property type="entry name" value="TONB_DEPENDENT_REC_3"/>
    <property type="match status" value="1"/>
</dbReference>
<comment type="subcellular location">
    <subcellularLocation>
        <location evidence="1 11">Cell outer membrane</location>
        <topology evidence="1 11">Multi-pass membrane protein</topology>
    </subcellularLocation>
</comment>
<keyword evidence="4" id="KW-0410">Iron transport</keyword>
<evidence type="ECO:0000313" key="16">
    <source>
        <dbReference type="EMBL" id="MEM0515566.1"/>
    </source>
</evidence>
<dbReference type="Pfam" id="PF07715">
    <property type="entry name" value="Plug"/>
    <property type="match status" value="1"/>
</dbReference>
<keyword evidence="6" id="KW-0408">Iron</keyword>
<evidence type="ECO:0000256" key="12">
    <source>
        <dbReference type="RuleBase" id="RU003357"/>
    </source>
</evidence>
<evidence type="ECO:0000256" key="6">
    <source>
        <dbReference type="ARBA" id="ARBA00023004"/>
    </source>
</evidence>
<comment type="similarity">
    <text evidence="11 12">Belongs to the TonB-dependent receptor family.</text>
</comment>
<feature type="chain" id="PRO_5047221524" evidence="13">
    <location>
        <begin position="23"/>
        <end position="698"/>
    </location>
</feature>
<evidence type="ECO:0000256" key="2">
    <source>
        <dbReference type="ARBA" id="ARBA00022448"/>
    </source>
</evidence>
<dbReference type="InterPro" id="IPR039426">
    <property type="entry name" value="TonB-dep_rcpt-like"/>
</dbReference>
<evidence type="ECO:0000259" key="15">
    <source>
        <dbReference type="Pfam" id="PF07715"/>
    </source>
</evidence>
<feature type="signal peptide" evidence="13">
    <location>
        <begin position="1"/>
        <end position="22"/>
    </location>
</feature>
<keyword evidence="7" id="KW-0406">Ion transport</keyword>
<keyword evidence="13" id="KW-0732">Signal</keyword>
<evidence type="ECO:0000256" key="3">
    <source>
        <dbReference type="ARBA" id="ARBA00022452"/>
    </source>
</evidence>
<keyword evidence="16" id="KW-0675">Receptor</keyword>
<keyword evidence="3 11" id="KW-1134">Transmembrane beta strand</keyword>
<evidence type="ECO:0000256" key="9">
    <source>
        <dbReference type="ARBA" id="ARBA00023136"/>
    </source>
</evidence>
<dbReference type="InterPro" id="IPR012910">
    <property type="entry name" value="Plug_dom"/>
</dbReference>
<keyword evidence="10 11" id="KW-0998">Cell outer membrane</keyword>
<dbReference type="SUPFAM" id="SSF56935">
    <property type="entry name" value="Porins"/>
    <property type="match status" value="1"/>
</dbReference>
<proteinExistence type="inferred from homology"/>
<evidence type="ECO:0000256" key="5">
    <source>
        <dbReference type="ARBA" id="ARBA00022692"/>
    </source>
</evidence>
<keyword evidence="9 11" id="KW-0472">Membrane</keyword>
<evidence type="ECO:0000256" key="4">
    <source>
        <dbReference type="ARBA" id="ARBA00022496"/>
    </source>
</evidence>
<dbReference type="PANTHER" id="PTHR32552">
    <property type="entry name" value="FERRICHROME IRON RECEPTOR-RELATED"/>
    <property type="match status" value="1"/>
</dbReference>
<dbReference type="Proteomes" id="UP001447008">
    <property type="component" value="Unassembled WGS sequence"/>
</dbReference>
<dbReference type="InterPro" id="IPR000531">
    <property type="entry name" value="Beta-barrel_TonB"/>
</dbReference>
<dbReference type="Pfam" id="PF00593">
    <property type="entry name" value="TonB_dep_Rec_b-barrel"/>
    <property type="match status" value="1"/>
</dbReference>
<organism evidence="16 17">
    <name type="scientific">Pseudoalteromonas qingdaonensis</name>
    <dbReference type="NCBI Taxonomy" id="3131913"/>
    <lineage>
        <taxon>Bacteria</taxon>
        <taxon>Pseudomonadati</taxon>
        <taxon>Pseudomonadota</taxon>
        <taxon>Gammaproteobacteria</taxon>
        <taxon>Alteromonadales</taxon>
        <taxon>Pseudoalteromonadaceae</taxon>
        <taxon>Pseudoalteromonas</taxon>
    </lineage>
</organism>
<reference evidence="16 17" key="1">
    <citation type="submission" date="2024-03" db="EMBL/GenBank/DDBJ databases">
        <title>Pseudoalteromonas qingdaonensis sp. nov., isolated from the intestines of marine benthic organisms.</title>
        <authorList>
            <person name="Lin X."/>
            <person name="Fang S."/>
            <person name="Hu X."/>
        </authorList>
    </citation>
    <scope>NUCLEOTIDE SEQUENCE [LARGE SCALE GENOMIC DNA]</scope>
    <source>
        <strain evidence="16 17">YIC-827</strain>
    </source>
</reference>
<evidence type="ECO:0000256" key="7">
    <source>
        <dbReference type="ARBA" id="ARBA00023065"/>
    </source>
</evidence>
<name>A0ABU9MWA9_9GAMM</name>
<keyword evidence="5 11" id="KW-0812">Transmembrane</keyword>
<sequence length="698" mass="77466">MNARLCLLACAVAQSLSFSAFADDSEIERIIVTGDFKSESIQELSASASLFSDVEIAARDAKNLDELLNQAANVNFTAGASRGRFVQVRGIGLRSQFVDPINPSVGMVIDGINYSGLGGAAMLFDIDQVEIYRGPQGTRFGADAMAGMIHMESADPTLAPSLKVKVGAGNYNAWDAGIAAATGFGEKSSVRASFYQNKSDGYVKNAYLGRDDTQNIDEQVGRIKLHSQLTENWRAEFVAHFMDIDNGYDAFTLDNSRISVADQPGKDTQESNAFGLSNIYTGFDFADIALNLTALDADMLYSFDEDWVCNDPQEPALCKAGLHPWGYSSIDSYERERQDHSAELRFTSKSGNWVGGLYYQSREVDLLRLYTWNDGDFTSNYDSDNLAIYGQVETPISDKTRLVTGLRIERNEGDYMDVHGVSETVDDTMVGAKVALEYQVVPRTMIYTSLSRGYKAGGINAEAIAKANDEGLSQDAEFFLNHRTFDPEYLWNAEFGVKGSSADQRLNVRITAFYMHRDNIQLKAWKTEDQQFAGYFDNGNSGENYGLEIEGEYAYSPRLTLSGSLGLLESEIDGFVTADGIDQTDRDQAQAPNYQYAINARFNITDALFVNVGMEGKDEYYFSNSHDSQAPHVNLLNASIGYQADYWDLNFWVRNALDEDTYTRGFEFGNNPVNEYATQTYVQYGEPRVAGVSFTYEL</sequence>
<evidence type="ECO:0000256" key="10">
    <source>
        <dbReference type="ARBA" id="ARBA00023237"/>
    </source>
</evidence>
<keyword evidence="2 11" id="KW-0813">Transport</keyword>
<keyword evidence="8 12" id="KW-0798">TonB box</keyword>
<feature type="domain" description="TonB-dependent receptor-like beta-barrel" evidence="14">
    <location>
        <begin position="255"/>
        <end position="655"/>
    </location>
</feature>
<dbReference type="EMBL" id="JBCGCU010000008">
    <property type="protein sequence ID" value="MEM0515566.1"/>
    <property type="molecule type" value="Genomic_DNA"/>
</dbReference>
<evidence type="ECO:0000256" key="1">
    <source>
        <dbReference type="ARBA" id="ARBA00004571"/>
    </source>
</evidence>
<gene>
    <name evidence="16" type="ORF">WCN91_09100</name>
</gene>
<comment type="caution">
    <text evidence="16">The sequence shown here is derived from an EMBL/GenBank/DDBJ whole genome shotgun (WGS) entry which is preliminary data.</text>
</comment>
<dbReference type="PANTHER" id="PTHR32552:SF81">
    <property type="entry name" value="TONB-DEPENDENT OUTER MEMBRANE RECEPTOR"/>
    <property type="match status" value="1"/>
</dbReference>
<accession>A0ABU9MWA9</accession>
<feature type="domain" description="TonB-dependent receptor plug" evidence="15">
    <location>
        <begin position="41"/>
        <end position="147"/>
    </location>
</feature>
<dbReference type="Gene3D" id="2.40.170.20">
    <property type="entry name" value="TonB-dependent receptor, beta-barrel domain"/>
    <property type="match status" value="1"/>
</dbReference>